<accession>A0A7M2X259</accession>
<feature type="chain" id="PRO_5033980963" description="Lipoprotein transmembrane" evidence="1">
    <location>
        <begin position="34"/>
        <end position="222"/>
    </location>
</feature>
<sequence length="222" mass="23983">MKHATNARIVKKVTAFAIAAVASLWIGALPANAAPPAETPKTATGVKTTQVTDTRTLLERHKQDKALPEGLLIRVSACLGAPDENAGPNVPQGMNETWEFSSNAVHRIDLSFKNGEPVYTRVESRPFVSKDLCKTLLDGKAIEIGARKGEGPQAGLVGTIYRRGSRSIEVVWQGKTMLDLGETNGPMLHFYRETDAKAFGALYEALAVQAREVFKAKAEPAK</sequence>
<dbReference type="Proteomes" id="UP000593765">
    <property type="component" value="Chromosome"/>
</dbReference>
<proteinExistence type="predicted"/>
<evidence type="ECO:0000313" key="2">
    <source>
        <dbReference type="EMBL" id="QOV91828.1"/>
    </source>
</evidence>
<dbReference type="AlphaFoldDB" id="A0A7M2X259"/>
<evidence type="ECO:0008006" key="4">
    <source>
        <dbReference type="Google" id="ProtNLM"/>
    </source>
</evidence>
<feature type="signal peptide" evidence="1">
    <location>
        <begin position="1"/>
        <end position="33"/>
    </location>
</feature>
<organism evidence="2 3">
    <name type="scientific">Humisphaera borealis</name>
    <dbReference type="NCBI Taxonomy" id="2807512"/>
    <lineage>
        <taxon>Bacteria</taxon>
        <taxon>Pseudomonadati</taxon>
        <taxon>Planctomycetota</taxon>
        <taxon>Phycisphaerae</taxon>
        <taxon>Tepidisphaerales</taxon>
        <taxon>Tepidisphaeraceae</taxon>
        <taxon>Humisphaera</taxon>
    </lineage>
</organism>
<keyword evidence="1" id="KW-0732">Signal</keyword>
<keyword evidence="3" id="KW-1185">Reference proteome</keyword>
<reference evidence="2 3" key="1">
    <citation type="submission" date="2020-10" db="EMBL/GenBank/DDBJ databases">
        <title>Wide distribution of Phycisphaera-like planctomycetes from WD2101 soil group in peatlands and genome analysis of the first cultivated representative.</title>
        <authorList>
            <person name="Dedysh S.N."/>
            <person name="Beletsky A.V."/>
            <person name="Ivanova A."/>
            <person name="Kulichevskaya I.S."/>
            <person name="Suzina N.E."/>
            <person name="Philippov D.A."/>
            <person name="Rakitin A.L."/>
            <person name="Mardanov A.V."/>
            <person name="Ravin N.V."/>
        </authorList>
    </citation>
    <scope>NUCLEOTIDE SEQUENCE [LARGE SCALE GENOMIC DNA]</scope>
    <source>
        <strain evidence="2 3">M1803</strain>
    </source>
</reference>
<evidence type="ECO:0000313" key="3">
    <source>
        <dbReference type="Proteomes" id="UP000593765"/>
    </source>
</evidence>
<evidence type="ECO:0000256" key="1">
    <source>
        <dbReference type="SAM" id="SignalP"/>
    </source>
</evidence>
<protein>
    <recommendedName>
        <fullName evidence="4">Lipoprotein transmembrane</fullName>
    </recommendedName>
</protein>
<gene>
    <name evidence="2" type="ORF">IPV69_10930</name>
</gene>
<dbReference type="KEGG" id="hbs:IPV69_10930"/>
<name>A0A7M2X259_9BACT</name>
<dbReference type="EMBL" id="CP063458">
    <property type="protein sequence ID" value="QOV91828.1"/>
    <property type="molecule type" value="Genomic_DNA"/>
</dbReference>
<dbReference type="RefSeq" id="WP_206295146.1">
    <property type="nucleotide sequence ID" value="NZ_CP063458.1"/>
</dbReference>